<evidence type="ECO:0000256" key="3">
    <source>
        <dbReference type="ARBA" id="ARBA00038215"/>
    </source>
</evidence>
<comment type="subcellular location">
    <subcellularLocation>
        <location evidence="1">Membrane</location>
    </subcellularLocation>
</comment>
<name>A0A0D2G0L6_9EURO</name>
<proteinExistence type="inferred from homology"/>
<protein>
    <recommendedName>
        <fullName evidence="5">Beta-lactamase-related domain-containing protein</fullName>
    </recommendedName>
</protein>
<dbReference type="HOGENOM" id="CLU_020027_14_4_1"/>
<dbReference type="Pfam" id="PF00144">
    <property type="entry name" value="Beta-lactamase"/>
    <property type="match status" value="1"/>
</dbReference>
<dbReference type="Proteomes" id="UP000053029">
    <property type="component" value="Unassembled WGS sequence"/>
</dbReference>
<dbReference type="RefSeq" id="XP_013278141.1">
    <property type="nucleotide sequence ID" value="XM_013422687.1"/>
</dbReference>
<dbReference type="PANTHER" id="PTHR46825">
    <property type="entry name" value="D-ALANYL-D-ALANINE-CARBOXYPEPTIDASE/ENDOPEPTIDASE AMPH"/>
    <property type="match status" value="1"/>
</dbReference>
<keyword evidence="4" id="KW-1133">Transmembrane helix</keyword>
<dbReference type="AlphaFoldDB" id="A0A0D2G0L6"/>
<dbReference type="PANTHER" id="PTHR46825:SF11">
    <property type="entry name" value="PENICILLIN-BINDING PROTEIN 4"/>
    <property type="match status" value="1"/>
</dbReference>
<feature type="transmembrane region" description="Helical" evidence="4">
    <location>
        <begin position="15"/>
        <end position="38"/>
    </location>
</feature>
<dbReference type="GeneID" id="25311763"/>
<keyword evidence="7" id="KW-1185">Reference proteome</keyword>
<dbReference type="Gene3D" id="3.40.710.10">
    <property type="entry name" value="DD-peptidase/beta-lactamase superfamily"/>
    <property type="match status" value="1"/>
</dbReference>
<keyword evidence="2 4" id="KW-0472">Membrane</keyword>
<feature type="domain" description="Beta-lactamase-related" evidence="5">
    <location>
        <begin position="57"/>
        <end position="374"/>
    </location>
</feature>
<dbReference type="EMBL" id="KN846977">
    <property type="protein sequence ID" value="KIW74333.1"/>
    <property type="molecule type" value="Genomic_DNA"/>
</dbReference>
<reference evidence="6 7" key="1">
    <citation type="submission" date="2015-01" db="EMBL/GenBank/DDBJ databases">
        <title>The Genome Sequence of Fonsecaea pedrosoi CBS 271.37.</title>
        <authorList>
            <consortium name="The Broad Institute Genomics Platform"/>
            <person name="Cuomo C."/>
            <person name="de Hoog S."/>
            <person name="Gorbushina A."/>
            <person name="Stielow B."/>
            <person name="Teixiera M."/>
            <person name="Abouelleil A."/>
            <person name="Chapman S.B."/>
            <person name="Priest M."/>
            <person name="Young S.K."/>
            <person name="Wortman J."/>
            <person name="Nusbaum C."/>
            <person name="Birren B."/>
        </authorList>
    </citation>
    <scope>NUCLEOTIDE SEQUENCE [LARGE SCALE GENOMIC DNA]</scope>
    <source>
        <strain evidence="6 7">CBS 271.37</strain>
    </source>
</reference>
<evidence type="ECO:0000313" key="6">
    <source>
        <dbReference type="EMBL" id="KIW74333.1"/>
    </source>
</evidence>
<dbReference type="InterPro" id="IPR001466">
    <property type="entry name" value="Beta-lactam-related"/>
</dbReference>
<dbReference type="GO" id="GO:0016020">
    <property type="term" value="C:membrane"/>
    <property type="evidence" value="ECO:0007669"/>
    <property type="project" value="UniProtKB-SubCell"/>
</dbReference>
<organism evidence="6 7">
    <name type="scientific">Fonsecaea pedrosoi CBS 271.37</name>
    <dbReference type="NCBI Taxonomy" id="1442368"/>
    <lineage>
        <taxon>Eukaryota</taxon>
        <taxon>Fungi</taxon>
        <taxon>Dikarya</taxon>
        <taxon>Ascomycota</taxon>
        <taxon>Pezizomycotina</taxon>
        <taxon>Eurotiomycetes</taxon>
        <taxon>Chaetothyriomycetidae</taxon>
        <taxon>Chaetothyriales</taxon>
        <taxon>Herpotrichiellaceae</taxon>
        <taxon>Fonsecaea</taxon>
    </lineage>
</organism>
<evidence type="ECO:0000256" key="4">
    <source>
        <dbReference type="SAM" id="Phobius"/>
    </source>
</evidence>
<keyword evidence="4" id="KW-0812">Transmembrane</keyword>
<evidence type="ECO:0000256" key="1">
    <source>
        <dbReference type="ARBA" id="ARBA00004370"/>
    </source>
</evidence>
<evidence type="ECO:0000259" key="5">
    <source>
        <dbReference type="Pfam" id="PF00144"/>
    </source>
</evidence>
<dbReference type="SUPFAM" id="SSF56601">
    <property type="entry name" value="beta-lactamase/transpeptidase-like"/>
    <property type="match status" value="1"/>
</dbReference>
<dbReference type="InterPro" id="IPR050491">
    <property type="entry name" value="AmpC-like"/>
</dbReference>
<evidence type="ECO:0000256" key="2">
    <source>
        <dbReference type="ARBA" id="ARBA00023136"/>
    </source>
</evidence>
<dbReference type="InterPro" id="IPR012338">
    <property type="entry name" value="Beta-lactam/transpept-like"/>
</dbReference>
<evidence type="ECO:0000313" key="7">
    <source>
        <dbReference type="Proteomes" id="UP000053029"/>
    </source>
</evidence>
<dbReference type="VEuPathDB" id="FungiDB:Z517_12273"/>
<comment type="similarity">
    <text evidence="3">Belongs to the peptidase S12 family.</text>
</comment>
<dbReference type="STRING" id="1442368.A0A0D2G0L6"/>
<gene>
    <name evidence="6" type="ORF">Z517_12273</name>
</gene>
<accession>A0A0D2G0L6</accession>
<dbReference type="OrthoDB" id="5946976at2759"/>
<sequence>MHPPSSKGTQSRRRWIQFAFVAFCLFALDMSGLWGWLWPFSNSPPDLSSASITVGDTLLEKLRKEYNYPGLAAASSRHGDFSSAVTGLRRIGASLKITKDDQFHLASNTKAMTATTFAILVQAGHLRWDSTLEEAIPSLADSMAEEHKSTTIKMLTSHRSGLDIDWAADTPFYESLYRPDISPKQGRWLMVQKALTQSPARTKGKFCYDNTNYLITAAIIELITGSTWEDFVQTRIFEPLGMQHTGFGPNDETNVTSICNPWPHRWVSEPYGAAEPVSDVDFDHRDKPPAFNPAARVHAPMAQYNKFLQAHIDGVNGLDTPLGLSQEMFKFLHTPYADDDIYTPGGWHCQRRNPDGSVYSISHPGSNRYNYVVAYAVIGNGGGGGGGEEDREGTYMVMTNIGGLGVGDGLRKIADDLIDGRLTLFSHG</sequence>